<evidence type="ECO:0008006" key="3">
    <source>
        <dbReference type="Google" id="ProtNLM"/>
    </source>
</evidence>
<dbReference type="RefSeq" id="WP_146505853.1">
    <property type="nucleotide sequence ID" value="NZ_SJPG01000001.1"/>
</dbReference>
<dbReference type="Gene3D" id="2.60.200.20">
    <property type="match status" value="1"/>
</dbReference>
<gene>
    <name evidence="1" type="ORF">Pan54_48740</name>
</gene>
<dbReference type="InterPro" id="IPR008984">
    <property type="entry name" value="SMAD_FHA_dom_sf"/>
</dbReference>
<dbReference type="EMBL" id="SJPG01000001">
    <property type="protein sequence ID" value="TWT64113.1"/>
    <property type="molecule type" value="Genomic_DNA"/>
</dbReference>
<dbReference type="OrthoDB" id="257631at2"/>
<name>A0A5C5XNZ4_9PLAN</name>
<dbReference type="SUPFAM" id="SSF49879">
    <property type="entry name" value="SMAD/FHA domain"/>
    <property type="match status" value="1"/>
</dbReference>
<dbReference type="AlphaFoldDB" id="A0A5C5XNZ4"/>
<proteinExistence type="predicted"/>
<protein>
    <recommendedName>
        <fullName evidence="3">YscD cytoplasmic domain-containing protein</fullName>
    </recommendedName>
</protein>
<evidence type="ECO:0000313" key="2">
    <source>
        <dbReference type="Proteomes" id="UP000316095"/>
    </source>
</evidence>
<evidence type="ECO:0000313" key="1">
    <source>
        <dbReference type="EMBL" id="TWT64113.1"/>
    </source>
</evidence>
<accession>A0A5C5XNZ4</accession>
<dbReference type="Proteomes" id="UP000316095">
    <property type="component" value="Unassembled WGS sequence"/>
</dbReference>
<comment type="caution">
    <text evidence="1">The sequence shown here is derived from an EMBL/GenBank/DDBJ whole genome shotgun (WGS) entry which is preliminary data.</text>
</comment>
<organism evidence="1 2">
    <name type="scientific">Rubinisphaera italica</name>
    <dbReference type="NCBI Taxonomy" id="2527969"/>
    <lineage>
        <taxon>Bacteria</taxon>
        <taxon>Pseudomonadati</taxon>
        <taxon>Planctomycetota</taxon>
        <taxon>Planctomycetia</taxon>
        <taxon>Planctomycetales</taxon>
        <taxon>Planctomycetaceae</taxon>
        <taxon>Rubinisphaera</taxon>
    </lineage>
</organism>
<keyword evidence="2" id="KW-1185">Reference proteome</keyword>
<dbReference type="CDD" id="cd00060">
    <property type="entry name" value="FHA"/>
    <property type="match status" value="1"/>
</dbReference>
<reference evidence="1 2" key="1">
    <citation type="submission" date="2019-02" db="EMBL/GenBank/DDBJ databases">
        <title>Deep-cultivation of Planctomycetes and their phenomic and genomic characterization uncovers novel biology.</title>
        <authorList>
            <person name="Wiegand S."/>
            <person name="Jogler M."/>
            <person name="Boedeker C."/>
            <person name="Pinto D."/>
            <person name="Vollmers J."/>
            <person name="Rivas-Marin E."/>
            <person name="Kohn T."/>
            <person name="Peeters S.H."/>
            <person name="Heuer A."/>
            <person name="Rast P."/>
            <person name="Oberbeckmann S."/>
            <person name="Bunk B."/>
            <person name="Jeske O."/>
            <person name="Meyerdierks A."/>
            <person name="Storesund J.E."/>
            <person name="Kallscheuer N."/>
            <person name="Luecker S."/>
            <person name="Lage O.M."/>
            <person name="Pohl T."/>
            <person name="Merkel B.J."/>
            <person name="Hornburger P."/>
            <person name="Mueller R.-W."/>
            <person name="Bruemmer F."/>
            <person name="Labrenz M."/>
            <person name="Spormann A.M."/>
            <person name="Op Den Camp H."/>
            <person name="Overmann J."/>
            <person name="Amann R."/>
            <person name="Jetten M.S.M."/>
            <person name="Mascher T."/>
            <person name="Medema M.H."/>
            <person name="Devos D.P."/>
            <person name="Kaster A.-K."/>
            <person name="Ovreas L."/>
            <person name="Rohde M."/>
            <person name="Galperin M.Y."/>
            <person name="Jogler C."/>
        </authorList>
    </citation>
    <scope>NUCLEOTIDE SEQUENCE [LARGE SCALE GENOMIC DNA]</scope>
    <source>
        <strain evidence="1 2">Pan54</strain>
    </source>
</reference>
<sequence length="181" mass="20386">MKITLKKPVLRIVRGKTQYPLRAIDIDEYLIGGGSSCQLQLSADGVPMIFAIIKPDAEAHCIEAMFPYPELVVNGAVTRRSRLQPGDEFSIGNYRFEYLIAEVEHELRTTDGESEPAQAPKLEDSVFPNRVSKVETKHLSAAQLVEKLEQELNLLDDLGHYDDIIDEFQFDELPGSDRRIA</sequence>